<dbReference type="InterPro" id="IPR045555">
    <property type="entry name" value="VMAP-M0"/>
</dbReference>
<dbReference type="Pfam" id="PF20028">
    <property type="entry name" value="VMAP-C"/>
    <property type="match status" value="1"/>
</dbReference>
<dbReference type="Pfam" id="PF19916">
    <property type="entry name" value="VMAP-M0"/>
    <property type="match status" value="1"/>
</dbReference>
<evidence type="ECO:0000313" key="5">
    <source>
        <dbReference type="Proteomes" id="UP001054854"/>
    </source>
</evidence>
<dbReference type="Gene3D" id="3.40.50.1460">
    <property type="match status" value="1"/>
</dbReference>
<evidence type="ECO:0000313" key="4">
    <source>
        <dbReference type="EMBL" id="GHJ28449.1"/>
    </source>
</evidence>
<feature type="domain" description="vWA-MoxR associated protein middle region 0" evidence="2">
    <location>
        <begin position="375"/>
        <end position="476"/>
    </location>
</feature>
<name>A0ABQ3TYP9_STRHY</name>
<feature type="domain" description="vWA-MoxR associated protein C-terminal" evidence="3">
    <location>
        <begin position="512"/>
        <end position="727"/>
    </location>
</feature>
<protein>
    <recommendedName>
        <fullName evidence="6">Caspase family p20 domain-containing protein</fullName>
    </recommendedName>
</protein>
<comment type="caution">
    <text evidence="4">The sequence shown here is derived from an EMBL/GenBank/DDBJ whole genome shotgun (WGS) entry which is preliminary data.</text>
</comment>
<evidence type="ECO:0000259" key="2">
    <source>
        <dbReference type="Pfam" id="PF19916"/>
    </source>
</evidence>
<dbReference type="Pfam" id="PF00656">
    <property type="entry name" value="Peptidase_C14"/>
    <property type="match status" value="1"/>
</dbReference>
<gene>
    <name evidence="4" type="ORF">TPA0910_28820</name>
</gene>
<evidence type="ECO:0000259" key="3">
    <source>
        <dbReference type="Pfam" id="PF20028"/>
    </source>
</evidence>
<reference evidence="4" key="1">
    <citation type="submission" date="2024-05" db="EMBL/GenBank/DDBJ databases">
        <title>Whole genome shotgun sequence of Streptomyces hygroscopicus NBRC 113678.</title>
        <authorList>
            <person name="Komaki H."/>
            <person name="Tamura T."/>
        </authorList>
    </citation>
    <scope>NUCLEOTIDE SEQUENCE</scope>
    <source>
        <strain evidence="4">N11-34</strain>
    </source>
</reference>
<dbReference type="InterPro" id="IPR029030">
    <property type="entry name" value="Caspase-like_dom_sf"/>
</dbReference>
<keyword evidence="5" id="KW-1185">Reference proteome</keyword>
<organism evidence="4 5">
    <name type="scientific">Streptomyces hygroscopicus</name>
    <dbReference type="NCBI Taxonomy" id="1912"/>
    <lineage>
        <taxon>Bacteria</taxon>
        <taxon>Bacillati</taxon>
        <taxon>Actinomycetota</taxon>
        <taxon>Actinomycetes</taxon>
        <taxon>Kitasatosporales</taxon>
        <taxon>Streptomycetaceae</taxon>
        <taxon>Streptomyces</taxon>
        <taxon>Streptomyces violaceusniger group</taxon>
    </lineage>
</organism>
<dbReference type="RefSeq" id="WP_236257060.1">
    <property type="nucleotide sequence ID" value="NZ_BNEK01000003.1"/>
</dbReference>
<dbReference type="InterPro" id="IPR045450">
    <property type="entry name" value="VMAP_C"/>
</dbReference>
<evidence type="ECO:0000259" key="1">
    <source>
        <dbReference type="Pfam" id="PF00656"/>
    </source>
</evidence>
<dbReference type="InterPro" id="IPR011600">
    <property type="entry name" value="Pept_C14_caspase"/>
</dbReference>
<proteinExistence type="predicted"/>
<sequence length="740" mass="82116">MTRAPHDWRRTHAVIVAVERYNGSDDLNLDGPVHDAVEMRKWLTGRGVPAENIQLLASPLEHNRAALEAAHPHYRPAERADVRRVFQDELRAIDADWLWVYWAGHGVQTQGGRWSLLYPETRDTDLQGADADSLIDLMRTEHLPWDGVDRVTVIIDACRQALPAGVHELADTPDLLARTAQIRPERPVYWMRACQAGAVAKQRQGTGQFTSALLRQLHAAAAGGAEPDLDRVWQGVVEEFARARDADGGRQRPTVYVSDWNQDVRPVRLGPPAPPLDPEKLRFRETLVLEASGLLGPDPAGPAVRVAARLRMEFTDAPPARGTPSVEELVDWALAHEHGIATLLHALDELTPDRRIGARAREACRRLQPQWLTCAEHTELVALLARLDERGREDVVAAAHQQFGPTALPAHDPAALADALEELVPRPHQLPQLLSVMEHFAAFAAFTEGAVAAELRTWAQACAVRLGMKEVLLDHRARAADRAERARTAGPAEGRSIQIRLHPSGPGQRRAYEVWSRRGAEVDALAKVDTPAAPEEMRRGIDALLAAHARAAETVVEFFVPSTDLELDVHRWPLDAGKPQERSLGTDFPVVVRCAELRQPERRHLWERRWSRVSGATPGDLHWLPGHTHSFAQVRAAMERQETAPGAMTAGPARTRSEIFTACLFDGVPVLVWDTGAEPSLDERQLRTLLGSEPLEHLPQRLRKLRLEGDADDGHPGRRLALLWDDPHRPLPEPLDLSAP</sequence>
<evidence type="ECO:0008006" key="6">
    <source>
        <dbReference type="Google" id="ProtNLM"/>
    </source>
</evidence>
<dbReference type="Proteomes" id="UP001054854">
    <property type="component" value="Unassembled WGS sequence"/>
</dbReference>
<feature type="domain" description="Peptidase C14 caspase" evidence="1">
    <location>
        <begin position="11"/>
        <end position="258"/>
    </location>
</feature>
<dbReference type="SUPFAM" id="SSF52129">
    <property type="entry name" value="Caspase-like"/>
    <property type="match status" value="1"/>
</dbReference>
<accession>A0ABQ3TYP9</accession>
<dbReference type="EMBL" id="BNEK01000003">
    <property type="protein sequence ID" value="GHJ28449.1"/>
    <property type="molecule type" value="Genomic_DNA"/>
</dbReference>